<protein>
    <submittedName>
        <fullName evidence="1">Uncharacterized protein</fullName>
    </submittedName>
</protein>
<evidence type="ECO:0000313" key="1">
    <source>
        <dbReference type="EMBL" id="HIY79739.1"/>
    </source>
</evidence>
<evidence type="ECO:0000313" key="2">
    <source>
        <dbReference type="Proteomes" id="UP000824133"/>
    </source>
</evidence>
<organism evidence="1 2">
    <name type="scientific">Candidatus Olsenella excrementavium</name>
    <dbReference type="NCBI Taxonomy" id="2838709"/>
    <lineage>
        <taxon>Bacteria</taxon>
        <taxon>Bacillati</taxon>
        <taxon>Actinomycetota</taxon>
        <taxon>Coriobacteriia</taxon>
        <taxon>Coriobacteriales</taxon>
        <taxon>Atopobiaceae</taxon>
        <taxon>Olsenella</taxon>
    </lineage>
</organism>
<accession>A0A9D2CHA5</accession>
<dbReference type="AlphaFoldDB" id="A0A9D2CHA5"/>
<feature type="non-terminal residue" evidence="1">
    <location>
        <position position="1"/>
    </location>
</feature>
<proteinExistence type="predicted"/>
<gene>
    <name evidence="1" type="ORF">IAA42_04800</name>
</gene>
<name>A0A9D2CHA5_9ACTN</name>
<dbReference type="Proteomes" id="UP000824133">
    <property type="component" value="Unassembled WGS sequence"/>
</dbReference>
<dbReference type="EMBL" id="DXCP01000035">
    <property type="protein sequence ID" value="HIY79739.1"/>
    <property type="molecule type" value="Genomic_DNA"/>
</dbReference>
<reference evidence="1" key="2">
    <citation type="submission" date="2021-04" db="EMBL/GenBank/DDBJ databases">
        <authorList>
            <person name="Gilroy R."/>
        </authorList>
    </citation>
    <scope>NUCLEOTIDE SEQUENCE</scope>
    <source>
        <strain evidence="1">ChiHjej10B9-743</strain>
    </source>
</reference>
<sequence length="113" mass="12641">GSTGTGSIYIANKGWQDYYAGTAYTPTVRVSLQDRLDEYVLNSDTGETFVRVIGINGCEGLVKESEENALEHIASLEETLQYVKEHEGTQYIQVYAEDFVTVIDAYPVTYELE</sequence>
<reference evidence="1" key="1">
    <citation type="journal article" date="2021" name="PeerJ">
        <title>Extensive microbial diversity within the chicken gut microbiome revealed by metagenomics and culture.</title>
        <authorList>
            <person name="Gilroy R."/>
            <person name="Ravi A."/>
            <person name="Getino M."/>
            <person name="Pursley I."/>
            <person name="Horton D.L."/>
            <person name="Alikhan N.F."/>
            <person name="Baker D."/>
            <person name="Gharbi K."/>
            <person name="Hall N."/>
            <person name="Watson M."/>
            <person name="Adriaenssens E.M."/>
            <person name="Foster-Nyarko E."/>
            <person name="Jarju S."/>
            <person name="Secka A."/>
            <person name="Antonio M."/>
            <person name="Oren A."/>
            <person name="Chaudhuri R.R."/>
            <person name="La Ragione R."/>
            <person name="Hildebrand F."/>
            <person name="Pallen M.J."/>
        </authorList>
    </citation>
    <scope>NUCLEOTIDE SEQUENCE</scope>
    <source>
        <strain evidence="1">ChiHjej10B9-743</strain>
    </source>
</reference>
<comment type="caution">
    <text evidence="1">The sequence shown here is derived from an EMBL/GenBank/DDBJ whole genome shotgun (WGS) entry which is preliminary data.</text>
</comment>